<dbReference type="InterPro" id="IPR027471">
    <property type="entry name" value="YbeD-like_sf"/>
</dbReference>
<protein>
    <recommendedName>
        <fullName evidence="3">DUF493 domain-containing protein</fullName>
    </recommendedName>
</protein>
<keyword evidence="2" id="KW-1185">Reference proteome</keyword>
<dbReference type="OrthoDB" id="5616097at2"/>
<organism evidence="1 2">
    <name type="scientific">Ohtaekwangia koreensis</name>
    <dbReference type="NCBI Taxonomy" id="688867"/>
    <lineage>
        <taxon>Bacteria</taxon>
        <taxon>Pseudomonadati</taxon>
        <taxon>Bacteroidota</taxon>
        <taxon>Cytophagia</taxon>
        <taxon>Cytophagales</taxon>
        <taxon>Fulvivirgaceae</taxon>
        <taxon>Ohtaekwangia</taxon>
    </lineage>
</organism>
<dbReference type="Gene3D" id="3.30.70.260">
    <property type="match status" value="1"/>
</dbReference>
<dbReference type="EMBL" id="FUZU01000001">
    <property type="protein sequence ID" value="SKC38704.1"/>
    <property type="molecule type" value="Genomic_DNA"/>
</dbReference>
<reference evidence="1 2" key="1">
    <citation type="submission" date="2017-02" db="EMBL/GenBank/DDBJ databases">
        <authorList>
            <person name="Peterson S.W."/>
        </authorList>
    </citation>
    <scope>NUCLEOTIDE SEQUENCE [LARGE SCALE GENOMIC DNA]</scope>
    <source>
        <strain evidence="1 2">DSM 25262</strain>
    </source>
</reference>
<evidence type="ECO:0000313" key="1">
    <source>
        <dbReference type="EMBL" id="SKC38704.1"/>
    </source>
</evidence>
<dbReference type="Pfam" id="PF04359">
    <property type="entry name" value="DUF493"/>
    <property type="match status" value="1"/>
</dbReference>
<sequence>MDQQWLDNFREKLDQHHSWPSLYIFKFIVPTGKEGEVKLLFPRNTVTEKLSEHGKYTSVTAQVMMQSSEAVINIYIQASKIEGIVAAL</sequence>
<dbReference type="InterPro" id="IPR007454">
    <property type="entry name" value="UPF0250_YbeD-like"/>
</dbReference>
<name>A0A1T5IHQ6_9BACT</name>
<dbReference type="STRING" id="688867.SAMN05660236_0043"/>
<dbReference type="RefSeq" id="WP_079684700.1">
    <property type="nucleotide sequence ID" value="NZ_FUZU01000001.1"/>
</dbReference>
<dbReference type="SUPFAM" id="SSF117991">
    <property type="entry name" value="YbeD/HP0495-like"/>
    <property type="match status" value="1"/>
</dbReference>
<dbReference type="AlphaFoldDB" id="A0A1T5IHQ6"/>
<dbReference type="Proteomes" id="UP000190961">
    <property type="component" value="Unassembled WGS sequence"/>
</dbReference>
<gene>
    <name evidence="1" type="ORF">SAMN05660236_0043</name>
</gene>
<accession>A0A1T5IHQ6</accession>
<evidence type="ECO:0000313" key="2">
    <source>
        <dbReference type="Proteomes" id="UP000190961"/>
    </source>
</evidence>
<proteinExistence type="predicted"/>
<evidence type="ECO:0008006" key="3">
    <source>
        <dbReference type="Google" id="ProtNLM"/>
    </source>
</evidence>